<name>H6L6W8_SAPGL</name>
<dbReference type="Proteomes" id="UP000007519">
    <property type="component" value="Chromosome"/>
</dbReference>
<accession>H6L6W8</accession>
<feature type="transmembrane region" description="Helical" evidence="1">
    <location>
        <begin position="42"/>
        <end position="65"/>
    </location>
</feature>
<dbReference type="STRING" id="984262.SGRA_3677"/>
<dbReference type="HOGENOM" id="CLU_2332049_0_0_10"/>
<keyword evidence="3" id="KW-1185">Reference proteome</keyword>
<proteinExistence type="predicted"/>
<dbReference type="KEGG" id="sgn:SGRA_3677"/>
<protein>
    <submittedName>
        <fullName evidence="2">Uncharacterized protein</fullName>
    </submittedName>
</protein>
<sequence length="98" mass="10916">MSNGETLKYKVFLEKHCFFSSPFAPINRCLLFSAAFSLPPNFLGPLSFLYLIYSIPFCYFIFLGLPPAAGATLQGSQVCSALRPNGLGLRLRRPLSHR</sequence>
<organism evidence="2 3">
    <name type="scientific">Saprospira grandis (strain Lewin)</name>
    <dbReference type="NCBI Taxonomy" id="984262"/>
    <lineage>
        <taxon>Bacteria</taxon>
        <taxon>Pseudomonadati</taxon>
        <taxon>Bacteroidota</taxon>
        <taxon>Saprospiria</taxon>
        <taxon>Saprospirales</taxon>
        <taxon>Saprospiraceae</taxon>
        <taxon>Saprospira</taxon>
    </lineage>
</organism>
<gene>
    <name evidence="2" type="ordered locus">SGRA_3677</name>
</gene>
<evidence type="ECO:0000256" key="1">
    <source>
        <dbReference type="SAM" id="Phobius"/>
    </source>
</evidence>
<keyword evidence="1" id="KW-1133">Transmembrane helix</keyword>
<keyword evidence="1" id="KW-0812">Transmembrane</keyword>
<evidence type="ECO:0000313" key="2">
    <source>
        <dbReference type="EMBL" id="AFC26398.1"/>
    </source>
</evidence>
<dbReference type="AlphaFoldDB" id="H6L6W8"/>
<keyword evidence="1" id="KW-0472">Membrane</keyword>
<evidence type="ECO:0000313" key="3">
    <source>
        <dbReference type="Proteomes" id="UP000007519"/>
    </source>
</evidence>
<reference evidence="2 3" key="1">
    <citation type="journal article" date="2012" name="Stand. Genomic Sci.">
        <title>Complete genome sequencing and analysis of Saprospira grandis str. Lewin, a predatory marine bacterium.</title>
        <authorList>
            <person name="Saw J.H."/>
            <person name="Yuryev A."/>
            <person name="Kanbe M."/>
            <person name="Hou S."/>
            <person name="Young A.G."/>
            <person name="Aizawa S."/>
            <person name="Alam M."/>
        </authorList>
    </citation>
    <scope>NUCLEOTIDE SEQUENCE [LARGE SCALE GENOMIC DNA]</scope>
    <source>
        <strain evidence="2 3">Lewin</strain>
    </source>
</reference>
<dbReference type="EMBL" id="CP002831">
    <property type="protein sequence ID" value="AFC26398.1"/>
    <property type="molecule type" value="Genomic_DNA"/>
</dbReference>